<dbReference type="EMBL" id="CP061800">
    <property type="protein sequence ID" value="QTA90624.1"/>
    <property type="molecule type" value="Genomic_DNA"/>
</dbReference>
<dbReference type="AlphaFoldDB" id="A0A975BSY5"/>
<protein>
    <submittedName>
        <fullName evidence="1">Uncharacterized protein</fullName>
    </submittedName>
</protein>
<keyword evidence="2" id="KW-1185">Reference proteome</keyword>
<accession>A0A975BSY5</accession>
<evidence type="ECO:0000313" key="2">
    <source>
        <dbReference type="Proteomes" id="UP000663722"/>
    </source>
</evidence>
<organism evidence="1 2">
    <name type="scientific">Desulfonema magnum</name>
    <dbReference type="NCBI Taxonomy" id="45655"/>
    <lineage>
        <taxon>Bacteria</taxon>
        <taxon>Pseudomonadati</taxon>
        <taxon>Thermodesulfobacteriota</taxon>
        <taxon>Desulfobacteria</taxon>
        <taxon>Desulfobacterales</taxon>
        <taxon>Desulfococcaceae</taxon>
        <taxon>Desulfonema</taxon>
    </lineage>
</organism>
<reference evidence="1" key="1">
    <citation type="journal article" date="2021" name="Microb. Physiol.">
        <title>Proteogenomic Insights into the Physiology of Marine, Sulfate-Reducing, Filamentous Desulfonema limicola and Desulfonema magnum.</title>
        <authorList>
            <person name="Schnaars V."/>
            <person name="Wohlbrand L."/>
            <person name="Scheve S."/>
            <person name="Hinrichs C."/>
            <person name="Reinhardt R."/>
            <person name="Rabus R."/>
        </authorList>
    </citation>
    <scope>NUCLEOTIDE SEQUENCE</scope>
    <source>
        <strain evidence="1">4be13</strain>
    </source>
</reference>
<dbReference type="KEGG" id="dmm:dnm_066850"/>
<proteinExistence type="predicted"/>
<evidence type="ECO:0000313" key="1">
    <source>
        <dbReference type="EMBL" id="QTA90624.1"/>
    </source>
</evidence>
<dbReference type="Proteomes" id="UP000663722">
    <property type="component" value="Chromosome"/>
</dbReference>
<name>A0A975BSY5_9BACT</name>
<sequence>MVMFFVILAGAMTQAQETSVPPLVNYQGMLTDADGKPLTGTKKIEFNLYDAAMGGTKIWGPQIFASVPLVNGSFNVILSVAEDGKSSIADAFGGKDRYLGIKVGDEAELAPRQQILSTPFAINAKSLNGYNLQELIDLIRSPDYDSGWFFVEPGNNYDKEHNLGSLPRSATIWGATDSDGSNMYLLTDGHKWTNGGHGCWLQKVTTNSYRISTGTKSAMWAGGTDYFTDWSNLSGYIKVLMWK</sequence>
<gene>
    <name evidence="1" type="ORF">dnm_066850</name>
</gene>